<dbReference type="AlphaFoldDB" id="A0A8J2NPL3"/>
<protein>
    <submittedName>
        <fullName evidence="1">Uncharacterized protein</fullName>
    </submittedName>
</protein>
<dbReference type="PROSITE" id="PS50143">
    <property type="entry name" value="BIR_REPEAT_2"/>
    <property type="match status" value="1"/>
</dbReference>
<reference evidence="1" key="1">
    <citation type="submission" date="2021-06" db="EMBL/GenBank/DDBJ databases">
        <authorList>
            <person name="Hodson N. C."/>
            <person name="Mongue J. A."/>
            <person name="Jaron S. K."/>
        </authorList>
    </citation>
    <scope>NUCLEOTIDE SEQUENCE</scope>
</reference>
<sequence length="494" mass="56404">DLKTFGFKSIDHNNLVNSEFKDMRDDMWKRCRLPQRADEVPLTVFYDRYPELHEAERNLYNIQSSLNVRKAKCFSPRGKRIRDLANLIDNWCTSSRCVRAAPVHNVYQSPFQDSRDYIPAFNPYYLDNAIRFLKGNGVHGVTTPCVTTLNANSITPFGFSEQTTSGIWHAVILSVSSSTSLNSSQHFSSRISLLTNLVTSGIGHTPWEREIIPPKELRKYEYHHLASFFKRDGYGNFPWTSHFLSPLELAKRGFYYTGVGDAVTCYSCKLTLHNWIPSDEIIADHRRYGAEDCAAVWNYQPEHHPNTPILVPSEDEVLTGMDFPSTREDEPDTMEVQGSVKNIVTSTVTNDSGAQGNGENLANAFTGLSVTSKWKVHTLNTDENNEFAPPIHLRRCEYHRLASFFKRDKDGEFIWKNHYVSPLELARLGFFYTGRNDSVTGVTSPFGTEFQVMTLEPNTRDGHRDAHLSQVGRYIHRIFQLNKVTGQCIYSSQF</sequence>
<dbReference type="PANTHER" id="PTHR10044">
    <property type="entry name" value="INHIBITOR OF APOPTOSIS"/>
    <property type="match status" value="1"/>
</dbReference>
<dbReference type="InterPro" id="IPR001370">
    <property type="entry name" value="BIR_rpt"/>
</dbReference>
<dbReference type="Proteomes" id="UP000708208">
    <property type="component" value="Unassembled WGS sequence"/>
</dbReference>
<dbReference type="InterPro" id="IPR050784">
    <property type="entry name" value="IAP"/>
</dbReference>
<comment type="caution">
    <text evidence="1">The sequence shown here is derived from an EMBL/GenBank/DDBJ whole genome shotgun (WGS) entry which is preliminary data.</text>
</comment>
<name>A0A8J2NPL3_9HEXA</name>
<dbReference type="GO" id="GO:0005737">
    <property type="term" value="C:cytoplasm"/>
    <property type="evidence" value="ECO:0007669"/>
    <property type="project" value="TreeGrafter"/>
</dbReference>
<dbReference type="GO" id="GO:0005634">
    <property type="term" value="C:nucleus"/>
    <property type="evidence" value="ECO:0007669"/>
    <property type="project" value="TreeGrafter"/>
</dbReference>
<gene>
    <name evidence="1" type="ORF">AFUS01_LOCUS10240</name>
</gene>
<feature type="non-terminal residue" evidence="1">
    <location>
        <position position="1"/>
    </location>
</feature>
<accession>A0A8J2NPL3</accession>
<dbReference type="CDD" id="cd00022">
    <property type="entry name" value="BIR"/>
    <property type="match status" value="1"/>
</dbReference>
<dbReference type="GO" id="GO:0051726">
    <property type="term" value="P:regulation of cell cycle"/>
    <property type="evidence" value="ECO:0007669"/>
    <property type="project" value="TreeGrafter"/>
</dbReference>
<keyword evidence="2" id="KW-1185">Reference proteome</keyword>
<dbReference type="SMART" id="SM00238">
    <property type="entry name" value="BIR"/>
    <property type="match status" value="1"/>
</dbReference>
<dbReference type="PANTHER" id="PTHR10044:SF139">
    <property type="entry name" value="DEATH-ASSOCIATED INHIBITOR OF APOPTOSIS 2"/>
    <property type="match status" value="1"/>
</dbReference>
<dbReference type="OrthoDB" id="774873at2759"/>
<dbReference type="Pfam" id="PF00653">
    <property type="entry name" value="BIR"/>
    <property type="match status" value="1"/>
</dbReference>
<dbReference type="EMBL" id="CAJVCH010075927">
    <property type="protein sequence ID" value="CAG7720991.1"/>
    <property type="molecule type" value="Genomic_DNA"/>
</dbReference>
<organism evidence="1 2">
    <name type="scientific">Allacma fusca</name>
    <dbReference type="NCBI Taxonomy" id="39272"/>
    <lineage>
        <taxon>Eukaryota</taxon>
        <taxon>Metazoa</taxon>
        <taxon>Ecdysozoa</taxon>
        <taxon>Arthropoda</taxon>
        <taxon>Hexapoda</taxon>
        <taxon>Collembola</taxon>
        <taxon>Symphypleona</taxon>
        <taxon>Sminthuridae</taxon>
        <taxon>Allacma</taxon>
    </lineage>
</organism>
<evidence type="ECO:0000313" key="2">
    <source>
        <dbReference type="Proteomes" id="UP000708208"/>
    </source>
</evidence>
<proteinExistence type="predicted"/>
<evidence type="ECO:0000313" key="1">
    <source>
        <dbReference type="EMBL" id="CAG7720991.1"/>
    </source>
</evidence>